<dbReference type="Gene3D" id="3.30.2350.10">
    <property type="entry name" value="Pseudouridine synthase"/>
    <property type="match status" value="1"/>
</dbReference>
<evidence type="ECO:0000313" key="9">
    <source>
        <dbReference type="Proteomes" id="UP000010305"/>
    </source>
</evidence>
<keyword evidence="3 5" id="KW-0819">tRNA processing</keyword>
<gene>
    <name evidence="5 8" type="primary">truB</name>
    <name evidence="8" type="ORF">NT01SARS_0115</name>
</gene>
<dbReference type="NCBIfam" id="TIGR00431">
    <property type="entry name" value="TruB"/>
    <property type="match status" value="1"/>
</dbReference>
<dbReference type="PANTHER" id="PTHR13767">
    <property type="entry name" value="TRNA-PSEUDOURIDINE SYNTHASE"/>
    <property type="match status" value="1"/>
</dbReference>
<keyword evidence="4 5" id="KW-0413">Isomerase</keyword>
<evidence type="ECO:0000313" key="8">
    <source>
        <dbReference type="EMBL" id="EJP71642.1"/>
    </source>
</evidence>
<dbReference type="CDD" id="cd02573">
    <property type="entry name" value="PseudoU_synth_EcTruB"/>
    <property type="match status" value="1"/>
</dbReference>
<comment type="similarity">
    <text evidence="2 5">Belongs to the pseudouridine synthase TruB family. Type 1 subfamily.</text>
</comment>
<dbReference type="PANTHER" id="PTHR13767:SF2">
    <property type="entry name" value="PSEUDOURIDYLATE SYNTHASE TRUB1"/>
    <property type="match status" value="1"/>
</dbReference>
<comment type="catalytic activity">
    <reaction evidence="1 5">
        <text>uridine(55) in tRNA = pseudouridine(55) in tRNA</text>
        <dbReference type="Rhea" id="RHEA:42532"/>
        <dbReference type="Rhea" id="RHEA-COMP:10101"/>
        <dbReference type="Rhea" id="RHEA-COMP:10102"/>
        <dbReference type="ChEBI" id="CHEBI:65314"/>
        <dbReference type="ChEBI" id="CHEBI:65315"/>
        <dbReference type="EC" id="5.4.99.25"/>
    </reaction>
</comment>
<reference evidence="8 9" key="1">
    <citation type="journal article" date="2012" name="ISME J.">
        <title>Genomic insights to SAR86, an abundant and uncultivated marine bacterial lineage.</title>
        <authorList>
            <person name="Dupont C.L."/>
            <person name="Rusch D.B."/>
            <person name="Yooseph S."/>
            <person name="Lombardo M.J."/>
            <person name="Richter R.A."/>
            <person name="Valas R."/>
            <person name="Novotny M."/>
            <person name="Yee-Greenbaum J."/>
            <person name="Selengut J.D."/>
            <person name="Haft D.H."/>
            <person name="Halpern A.L."/>
            <person name="Lasken R.S."/>
            <person name="Nealson K."/>
            <person name="Friedman R."/>
            <person name="Venter J.C."/>
        </authorList>
    </citation>
    <scope>NUCLEOTIDE SEQUENCE [LARGE SCALE GENOMIC DNA]</scope>
</reference>
<dbReference type="EMBL" id="JH611156">
    <property type="protein sequence ID" value="EJP71642.1"/>
    <property type="molecule type" value="Genomic_DNA"/>
</dbReference>
<evidence type="ECO:0000256" key="2">
    <source>
        <dbReference type="ARBA" id="ARBA00005642"/>
    </source>
</evidence>
<dbReference type="Pfam" id="PF01509">
    <property type="entry name" value="TruB_N"/>
    <property type="match status" value="1"/>
</dbReference>
<dbReference type="AlphaFoldDB" id="J4UYZ2"/>
<dbReference type="InterPro" id="IPR032819">
    <property type="entry name" value="TruB_C"/>
</dbReference>
<dbReference type="HOGENOM" id="CLU_032087_0_2_6"/>
<name>J4UYZ2_9GAMM</name>
<evidence type="ECO:0000256" key="5">
    <source>
        <dbReference type="HAMAP-Rule" id="MF_01080"/>
    </source>
</evidence>
<evidence type="ECO:0000259" key="7">
    <source>
        <dbReference type="Pfam" id="PF16198"/>
    </source>
</evidence>
<dbReference type="GO" id="GO:0003723">
    <property type="term" value="F:RNA binding"/>
    <property type="evidence" value="ECO:0007669"/>
    <property type="project" value="InterPro"/>
</dbReference>
<dbReference type="InterPro" id="IPR014780">
    <property type="entry name" value="tRNA_psdUridine_synth_TruB"/>
</dbReference>
<protein>
    <recommendedName>
        <fullName evidence="5">tRNA pseudouridine synthase B</fullName>
        <ecNumber evidence="5">5.4.99.25</ecNumber>
    </recommendedName>
    <alternativeName>
        <fullName evidence="5">tRNA pseudouridine(55) synthase</fullName>
        <shortName evidence="5">Psi55 synthase</shortName>
    </alternativeName>
    <alternativeName>
        <fullName evidence="5">tRNA pseudouridylate synthase</fullName>
    </alternativeName>
    <alternativeName>
        <fullName evidence="5">tRNA-uridine isomerase</fullName>
    </alternativeName>
</protein>
<feature type="domain" description="Pseudouridine synthase II N-terminal" evidence="6">
    <location>
        <begin position="23"/>
        <end position="170"/>
    </location>
</feature>
<feature type="domain" description="tRNA pseudouridylate synthase B C-terminal" evidence="7">
    <location>
        <begin position="171"/>
        <end position="229"/>
    </location>
</feature>
<dbReference type="Proteomes" id="UP000010305">
    <property type="component" value="Unassembled WGS sequence"/>
</dbReference>
<dbReference type="InterPro" id="IPR020103">
    <property type="entry name" value="PsdUridine_synth_cat_dom_sf"/>
</dbReference>
<feature type="active site" description="Nucleophile" evidence="5">
    <location>
        <position position="38"/>
    </location>
</feature>
<evidence type="ECO:0000256" key="3">
    <source>
        <dbReference type="ARBA" id="ARBA00022694"/>
    </source>
</evidence>
<evidence type="ECO:0000256" key="4">
    <source>
        <dbReference type="ARBA" id="ARBA00023235"/>
    </source>
</evidence>
<evidence type="ECO:0000256" key="1">
    <source>
        <dbReference type="ARBA" id="ARBA00000385"/>
    </source>
</evidence>
<dbReference type="HAMAP" id="MF_01080">
    <property type="entry name" value="TruB_bact"/>
    <property type="match status" value="1"/>
</dbReference>
<evidence type="ECO:0000259" key="6">
    <source>
        <dbReference type="Pfam" id="PF01509"/>
    </source>
</evidence>
<dbReference type="InterPro" id="IPR002501">
    <property type="entry name" value="PsdUridine_synth_N"/>
</dbReference>
<dbReference type="SUPFAM" id="SSF55120">
    <property type="entry name" value="Pseudouridine synthase"/>
    <property type="match status" value="1"/>
</dbReference>
<dbReference type="GO" id="GO:0160148">
    <property type="term" value="F:tRNA pseudouridine(55) synthase activity"/>
    <property type="evidence" value="ECO:0007669"/>
    <property type="project" value="UniProtKB-EC"/>
</dbReference>
<dbReference type="Pfam" id="PF16198">
    <property type="entry name" value="TruB_C_2"/>
    <property type="match status" value="1"/>
</dbReference>
<dbReference type="EC" id="5.4.99.25" evidence="5"/>
<comment type="function">
    <text evidence="5">Responsible for synthesis of pseudouridine from uracil-55 in the psi GC loop of transfer RNAs.</text>
</comment>
<dbReference type="STRING" id="1123866.NT01SARS_0115"/>
<dbReference type="GO" id="GO:1990481">
    <property type="term" value="P:mRNA pseudouridine synthesis"/>
    <property type="evidence" value="ECO:0007669"/>
    <property type="project" value="TreeGrafter"/>
</dbReference>
<sequence>MNGFFLVNKEKNYTSNDVVQKIKKKFSFKKVGHLGTLDPIAEGLIILAVNRATKFSNYFLESDKSYFVEIKLGISTDTHDLTGQIVAKAPVKVTEKALKNEINNFLGASFQKPPYFSALKHKGRPLYEYARKGEFIDKEPRRIEIKEIKNITYKNEICSFELTCSKGTYIRSIARDLGENLGCGANMISLKRLKQHNFDLKNARTLENIKKNEMIKIEEAFLYLEKILLNDRESNLFQNGQEIIAQKNLKGFYRIYKNVNEFMGLGFVEGEILKHKQLV</sequence>
<proteinExistence type="inferred from homology"/>
<accession>J4UYZ2</accession>
<dbReference type="GO" id="GO:0031119">
    <property type="term" value="P:tRNA pseudouridine synthesis"/>
    <property type="evidence" value="ECO:0007669"/>
    <property type="project" value="UniProtKB-UniRule"/>
</dbReference>
<organism evidence="8 9">
    <name type="scientific">SAR86 cluster bacterium SAR86A</name>
    <dbReference type="NCBI Taxonomy" id="1123866"/>
    <lineage>
        <taxon>Bacteria</taxon>
        <taxon>Pseudomonadati</taxon>
        <taxon>Pseudomonadota</taxon>
        <taxon>Gammaproteobacteria</taxon>
        <taxon>SAR86 cluster</taxon>
    </lineage>
</organism>